<dbReference type="EMBL" id="JAUSTW010000008">
    <property type="protein sequence ID" value="MDQ0201047.1"/>
    <property type="molecule type" value="Genomic_DNA"/>
</dbReference>
<gene>
    <name evidence="2" type="ORF">J2S10_004253</name>
</gene>
<feature type="domain" description="Spore germination protein N-terminal" evidence="1">
    <location>
        <begin position="3"/>
        <end position="58"/>
    </location>
</feature>
<name>A0ABT9XZQ0_9BACI</name>
<comment type="caution">
    <text evidence="2">The sequence shown here is derived from an EMBL/GenBank/DDBJ whole genome shotgun (WGS) entry which is preliminary data.</text>
</comment>
<accession>A0ABT9XZQ0</accession>
<evidence type="ECO:0000313" key="2">
    <source>
        <dbReference type="EMBL" id="MDQ0201047.1"/>
    </source>
</evidence>
<sequence>MQHAAYPLDLGHSQAIILSKNVMKNKMKDTIEYIRQTPLLRYNILLFGTEDNIQNLLTLWKHYIQLFFIVFNVFKGMGKWTWVTGERNNLEV</sequence>
<organism evidence="2 3">
    <name type="scientific">Neobacillus ginsengisoli</name>
    <dbReference type="NCBI Taxonomy" id="904295"/>
    <lineage>
        <taxon>Bacteria</taxon>
        <taxon>Bacillati</taxon>
        <taxon>Bacillota</taxon>
        <taxon>Bacilli</taxon>
        <taxon>Bacillales</taxon>
        <taxon>Bacillaceae</taxon>
        <taxon>Neobacillus</taxon>
    </lineage>
</organism>
<evidence type="ECO:0000259" key="1">
    <source>
        <dbReference type="Pfam" id="PF25198"/>
    </source>
</evidence>
<keyword evidence="3" id="KW-1185">Reference proteome</keyword>
<evidence type="ECO:0000313" key="3">
    <source>
        <dbReference type="Proteomes" id="UP001224122"/>
    </source>
</evidence>
<dbReference type="Proteomes" id="UP001224122">
    <property type="component" value="Unassembled WGS sequence"/>
</dbReference>
<dbReference type="InterPro" id="IPR057336">
    <property type="entry name" value="GerAC_N"/>
</dbReference>
<proteinExistence type="predicted"/>
<protein>
    <recommendedName>
        <fullName evidence="1">Spore germination protein N-terminal domain-containing protein</fullName>
    </recommendedName>
</protein>
<dbReference type="Pfam" id="PF25198">
    <property type="entry name" value="Spore_GerAC_N"/>
    <property type="match status" value="1"/>
</dbReference>
<reference evidence="2 3" key="1">
    <citation type="submission" date="2023-07" db="EMBL/GenBank/DDBJ databases">
        <title>Genomic Encyclopedia of Type Strains, Phase IV (KMG-IV): sequencing the most valuable type-strain genomes for metagenomic binning, comparative biology and taxonomic classification.</title>
        <authorList>
            <person name="Goeker M."/>
        </authorList>
    </citation>
    <scope>NUCLEOTIDE SEQUENCE [LARGE SCALE GENOMIC DNA]</scope>
    <source>
        <strain evidence="2 3">DSM 27594</strain>
    </source>
</reference>